<dbReference type="PANTHER" id="PTHR42188">
    <property type="entry name" value="23S RRNA-SPECIFIC ENDONUCLEASE VAPC20"/>
    <property type="match status" value="1"/>
</dbReference>
<name>A0A166A4F2_9EURY</name>
<dbReference type="InterPro" id="IPR029060">
    <property type="entry name" value="PIN-like_dom_sf"/>
</dbReference>
<dbReference type="PANTHER" id="PTHR42188:SF1">
    <property type="entry name" value="23S RRNA-SPECIFIC ENDONUCLEASE VAPC20"/>
    <property type="match status" value="1"/>
</dbReference>
<dbReference type="AlphaFoldDB" id="A0A166A4F2"/>
<feature type="domain" description="PIN" evidence="1">
    <location>
        <begin position="2"/>
        <end position="123"/>
    </location>
</feature>
<dbReference type="SUPFAM" id="SSF88723">
    <property type="entry name" value="PIN domain-like"/>
    <property type="match status" value="1"/>
</dbReference>
<protein>
    <submittedName>
        <fullName evidence="2">tRNA(FMet)-specific endonuclease VapC</fullName>
    </submittedName>
</protein>
<dbReference type="GO" id="GO:0004521">
    <property type="term" value="F:RNA endonuclease activity"/>
    <property type="evidence" value="ECO:0007669"/>
    <property type="project" value="InterPro"/>
</dbReference>
<reference evidence="2 3" key="1">
    <citation type="submission" date="2016-04" db="EMBL/GenBank/DDBJ databases">
        <title>Genome sequence of Methanobrevibacter filiformis DSM 11501.</title>
        <authorList>
            <person name="Poehlein A."/>
            <person name="Seedorf H."/>
            <person name="Daniel R."/>
        </authorList>
    </citation>
    <scope>NUCLEOTIDE SEQUENCE [LARGE SCALE GENOMIC DNA]</scope>
    <source>
        <strain evidence="2 3">DSM 11501</strain>
    </source>
</reference>
<organism evidence="2 3">
    <name type="scientific">Methanobrevibacter filiformis</name>
    <dbReference type="NCBI Taxonomy" id="55758"/>
    <lineage>
        <taxon>Archaea</taxon>
        <taxon>Methanobacteriati</taxon>
        <taxon>Methanobacteriota</taxon>
        <taxon>Methanomada group</taxon>
        <taxon>Methanobacteria</taxon>
        <taxon>Methanobacteriales</taxon>
        <taxon>Methanobacteriaceae</taxon>
        <taxon>Methanobrevibacter</taxon>
    </lineage>
</organism>
<dbReference type="EMBL" id="LWMT01000246">
    <property type="protein sequence ID" value="KZX11549.1"/>
    <property type="molecule type" value="Genomic_DNA"/>
</dbReference>
<keyword evidence="2" id="KW-0255">Endonuclease</keyword>
<evidence type="ECO:0000313" key="3">
    <source>
        <dbReference type="Proteomes" id="UP000077066"/>
    </source>
</evidence>
<dbReference type="InterPro" id="IPR002716">
    <property type="entry name" value="PIN_dom"/>
</dbReference>
<dbReference type="PATRIC" id="fig|55758.3.peg.1610"/>
<keyword evidence="2" id="KW-0378">Hydrolase</keyword>
<gene>
    <name evidence="2" type="primary">vapC_10</name>
    <name evidence="2" type="ORF">MBFIL_14250</name>
</gene>
<keyword evidence="2" id="KW-0540">Nuclease</keyword>
<evidence type="ECO:0000259" key="1">
    <source>
        <dbReference type="Pfam" id="PF01850"/>
    </source>
</evidence>
<comment type="caution">
    <text evidence="2">The sequence shown here is derived from an EMBL/GenBank/DDBJ whole genome shotgun (WGS) entry which is preliminary data.</text>
</comment>
<dbReference type="InterPro" id="IPR039018">
    <property type="entry name" value="VapC20-like"/>
</dbReference>
<keyword evidence="3" id="KW-1185">Reference proteome</keyword>
<dbReference type="GO" id="GO:0016075">
    <property type="term" value="P:rRNA catabolic process"/>
    <property type="evidence" value="ECO:0007669"/>
    <property type="project" value="TreeGrafter"/>
</dbReference>
<dbReference type="Pfam" id="PF01850">
    <property type="entry name" value="PIN"/>
    <property type="match status" value="1"/>
</dbReference>
<dbReference type="Proteomes" id="UP000077066">
    <property type="component" value="Unassembled WGS sequence"/>
</dbReference>
<dbReference type="OrthoDB" id="41298at2157"/>
<sequence length="129" mass="14761">MIFIDASFLIAIFLAKDQWHRRSEKLAKNLENKEKMTSDLVITEVMASIGGKVGGKASLLLFQYITDNYQIYSTDMNSLKKSMNYFLKYDGRLSLVDTISIKIMEEANIHEIASFDSDFDKVNGIVRIH</sequence>
<evidence type="ECO:0000313" key="2">
    <source>
        <dbReference type="EMBL" id="KZX11549.1"/>
    </source>
</evidence>
<dbReference type="Gene3D" id="3.40.50.1010">
    <property type="entry name" value="5'-nuclease"/>
    <property type="match status" value="1"/>
</dbReference>
<dbReference type="RefSeq" id="WP_066973101.1">
    <property type="nucleotide sequence ID" value="NZ_LWMT01000246.1"/>
</dbReference>
<dbReference type="STRING" id="55758.MBFIL_14250"/>
<accession>A0A166A4F2</accession>
<proteinExistence type="predicted"/>